<feature type="transmembrane region" description="Helical" evidence="1">
    <location>
        <begin position="29"/>
        <end position="47"/>
    </location>
</feature>
<dbReference type="EMBL" id="CADCVM010000189">
    <property type="protein sequence ID" value="CAA9488437.1"/>
    <property type="molecule type" value="Genomic_DNA"/>
</dbReference>
<proteinExistence type="predicted"/>
<sequence length="63" mass="6668">MVLGAEQARVFHAGVAGGVELANRHRMRAIFLFVAALTILTALVRPTPDTPSSARAEPQIEAA</sequence>
<keyword evidence="1" id="KW-0812">Transmembrane</keyword>
<keyword evidence="1" id="KW-1133">Transmembrane helix</keyword>
<reference evidence="2" key="1">
    <citation type="submission" date="2020-02" db="EMBL/GenBank/DDBJ databases">
        <authorList>
            <person name="Meier V. D."/>
        </authorList>
    </citation>
    <scope>NUCLEOTIDE SEQUENCE</scope>
    <source>
        <strain evidence="2">AVDCRST_MAG05</strain>
    </source>
</reference>
<organism evidence="2">
    <name type="scientific">uncultured Rubrobacteraceae bacterium</name>
    <dbReference type="NCBI Taxonomy" id="349277"/>
    <lineage>
        <taxon>Bacteria</taxon>
        <taxon>Bacillati</taxon>
        <taxon>Actinomycetota</taxon>
        <taxon>Rubrobacteria</taxon>
        <taxon>Rubrobacterales</taxon>
        <taxon>Rubrobacteraceae</taxon>
        <taxon>environmental samples</taxon>
    </lineage>
</organism>
<gene>
    <name evidence="2" type="ORF">AVDCRST_MAG05-1734</name>
</gene>
<dbReference type="AlphaFoldDB" id="A0A6J4SCV6"/>
<evidence type="ECO:0000313" key="2">
    <source>
        <dbReference type="EMBL" id="CAA9488437.1"/>
    </source>
</evidence>
<evidence type="ECO:0000256" key="1">
    <source>
        <dbReference type="SAM" id="Phobius"/>
    </source>
</evidence>
<accession>A0A6J4SCV6</accession>
<name>A0A6J4SCV6_9ACTN</name>
<protein>
    <submittedName>
        <fullName evidence="2">Uncharacterized protein</fullName>
    </submittedName>
</protein>
<keyword evidence="1" id="KW-0472">Membrane</keyword>